<feature type="non-terminal residue" evidence="1">
    <location>
        <position position="349"/>
    </location>
</feature>
<reference evidence="1" key="2">
    <citation type="journal article" date="2015" name="J. Proteomics">
        <title>Sexual differences in the sialomes of the zebra tick, Rhipicephalus pulchellus.</title>
        <authorList>
            <person name="Tan A.W."/>
            <person name="Francischetti I.M."/>
            <person name="Slovak M."/>
            <person name="Kini R.M."/>
            <person name="Ribeiro J.M."/>
        </authorList>
    </citation>
    <scope>NUCLEOTIDE SEQUENCE</scope>
    <source>
        <tissue evidence="1">Salivary gland</tissue>
    </source>
</reference>
<dbReference type="PANTHER" id="PTHR33327:SF3">
    <property type="entry name" value="RNA-DIRECTED DNA POLYMERASE"/>
    <property type="match status" value="1"/>
</dbReference>
<evidence type="ECO:0000313" key="1">
    <source>
        <dbReference type="EMBL" id="JAA61005.1"/>
    </source>
</evidence>
<reference evidence="1" key="1">
    <citation type="submission" date="2012-11" db="EMBL/GenBank/DDBJ databases">
        <authorList>
            <person name="Lucero-Rivera Y.E."/>
            <person name="Tovar-Ramirez D."/>
        </authorList>
    </citation>
    <scope>NUCLEOTIDE SEQUENCE</scope>
    <source>
        <tissue evidence="1">Salivary gland</tissue>
    </source>
</reference>
<name>L7MAC2_RHIPC</name>
<accession>L7MAC2</accession>
<feature type="non-terminal residue" evidence="1">
    <location>
        <position position="1"/>
    </location>
</feature>
<dbReference type="InterPro" id="IPR021109">
    <property type="entry name" value="Peptidase_aspartic_dom_sf"/>
</dbReference>
<dbReference type="PANTHER" id="PTHR33327">
    <property type="entry name" value="ENDONUCLEASE"/>
    <property type="match status" value="1"/>
</dbReference>
<dbReference type="GO" id="GO:0006508">
    <property type="term" value="P:proteolysis"/>
    <property type="evidence" value="ECO:0007669"/>
    <property type="project" value="InterPro"/>
</dbReference>
<dbReference type="InterPro" id="IPR001969">
    <property type="entry name" value="Aspartic_peptidase_AS"/>
</dbReference>
<dbReference type="SUPFAM" id="SSF50630">
    <property type="entry name" value="Acid proteases"/>
    <property type="match status" value="1"/>
</dbReference>
<dbReference type="AlphaFoldDB" id="L7MAC2"/>
<organism evidence="1">
    <name type="scientific">Rhipicephalus pulchellus</name>
    <name type="common">Yellow backed tick</name>
    <name type="synonym">Dermacentor pulchellus</name>
    <dbReference type="NCBI Taxonomy" id="72859"/>
    <lineage>
        <taxon>Eukaryota</taxon>
        <taxon>Metazoa</taxon>
        <taxon>Ecdysozoa</taxon>
        <taxon>Arthropoda</taxon>
        <taxon>Chelicerata</taxon>
        <taxon>Arachnida</taxon>
        <taxon>Acari</taxon>
        <taxon>Parasitiformes</taxon>
        <taxon>Ixodida</taxon>
        <taxon>Ixodoidea</taxon>
        <taxon>Ixodidae</taxon>
        <taxon>Rhipicephalinae</taxon>
        <taxon>Rhipicephalus</taxon>
        <taxon>Rhipicephalus</taxon>
    </lineage>
</organism>
<dbReference type="GO" id="GO:0004190">
    <property type="term" value="F:aspartic-type endopeptidase activity"/>
    <property type="evidence" value="ECO:0007669"/>
    <property type="project" value="InterPro"/>
</dbReference>
<proteinExistence type="evidence at transcript level"/>
<protein>
    <submittedName>
        <fullName evidence="1">Putative tick transposon</fullName>
    </submittedName>
</protein>
<dbReference type="PROSITE" id="PS00141">
    <property type="entry name" value="ASP_PROTEASE"/>
    <property type="match status" value="1"/>
</dbReference>
<dbReference type="EMBL" id="GACK01004029">
    <property type="protein sequence ID" value="JAA61005.1"/>
    <property type="molecule type" value="mRNA"/>
</dbReference>
<dbReference type="Gene3D" id="2.40.70.10">
    <property type="entry name" value="Acid Proteases"/>
    <property type="match status" value="1"/>
</dbReference>
<dbReference type="FunFam" id="2.40.70.10:FF:000130">
    <property type="entry name" value="Retrovirus-related Pol polyprotein from transposon opus-like Protein"/>
    <property type="match status" value="1"/>
</dbReference>
<sequence length="349" mass="38829">DTTPYQHLKTKVLERFMSSERVRLQQLLAEEDLGDRRPSQLLRRMRQLLGERNVSTHSALLRELFLQRLSQPIRLVLAAAGDVNLDRLAELADQVHEATAPSVNAVPPPADTAISRLEARINELAASIAALLSPLQETRSPSCNHRAFTRTREAPSPSPSHLCWYHRCFRNRATQCTPPCSWPGKHPPRSLTAACDLPSRPSRLFMVTDQLSGARFLIDTGAQISVVPPTKADRAKPPGQKLRAANASSIATYGLRSLTLDFGLRRIFRWLFAIADVVQPIIGSDFQSYFDLDVSVRRRRLIDGQTRLSISGILSNVAPMAIRMLIPSSPFEKILASFTGIVLRCLFGP</sequence>